<dbReference type="Gene3D" id="3.30.360.10">
    <property type="entry name" value="Dihydrodipicolinate Reductase, domain 2"/>
    <property type="match status" value="1"/>
</dbReference>
<dbReference type="Pfam" id="PF22725">
    <property type="entry name" value="GFO_IDH_MocA_C3"/>
    <property type="match status" value="1"/>
</dbReference>
<dbReference type="Gene3D" id="3.40.50.720">
    <property type="entry name" value="NAD(P)-binding Rossmann-like Domain"/>
    <property type="match status" value="1"/>
</dbReference>
<protein>
    <submittedName>
        <fullName evidence="5">Gfo/Idh/MocA family protein</fullName>
    </submittedName>
</protein>
<dbReference type="Pfam" id="PF01408">
    <property type="entry name" value="GFO_IDH_MocA"/>
    <property type="match status" value="1"/>
</dbReference>
<reference evidence="6" key="1">
    <citation type="journal article" date="2019" name="Int. J. Syst. Evol. Microbiol.">
        <title>The Global Catalogue of Microorganisms (GCM) 10K type strain sequencing project: providing services to taxonomists for standard genome sequencing and annotation.</title>
        <authorList>
            <consortium name="The Broad Institute Genomics Platform"/>
            <consortium name="The Broad Institute Genome Sequencing Center for Infectious Disease"/>
            <person name="Wu L."/>
            <person name="Ma J."/>
        </authorList>
    </citation>
    <scope>NUCLEOTIDE SEQUENCE [LARGE SCALE GENOMIC DNA]</scope>
    <source>
        <strain evidence="6">JCM 17695</strain>
    </source>
</reference>
<dbReference type="EMBL" id="JBHTEY010000004">
    <property type="protein sequence ID" value="MFC7614586.1"/>
    <property type="molecule type" value="Genomic_DNA"/>
</dbReference>
<dbReference type="InterPro" id="IPR000683">
    <property type="entry name" value="Gfo/Idh/MocA-like_OxRdtase_N"/>
</dbReference>
<sequence>MTAPPPVRVGVLGCADVARRRTLPALARCVGAELAAVASRSPAKADRFAAEFGCRAVPGYQALLSDEDIDAVYVALPTGMHAEWAARALMAGKHVLVEKPMVVNTAEASALCDLAHANGLVLMENRMFAEHPQHRVVRDRVESGAIGDVQVFSAAMAIPPRPVDDIRYRRDLGGGALLDVGYYPVHAAMMFLGRRLRVVGATLRTDPFTGVDVAGTALLESESGVPAHLTLGFEHAYRAGYELWGSAGRLRAERAFTPPPDTAPPLWFDGPDGTSPVDAPACDQFARVLERFAGAVRGYVDWRAALRTAVDGIRLITAIRAAATRPLHGRYSSAIGAGGPVR</sequence>
<dbReference type="InterPro" id="IPR055170">
    <property type="entry name" value="GFO_IDH_MocA-like_dom"/>
</dbReference>
<feature type="domain" description="Gfo/Idh/MocA-like oxidoreductase N-terminal" evidence="3">
    <location>
        <begin position="7"/>
        <end position="124"/>
    </location>
</feature>
<dbReference type="SUPFAM" id="SSF51735">
    <property type="entry name" value="NAD(P)-binding Rossmann-fold domains"/>
    <property type="match status" value="1"/>
</dbReference>
<evidence type="ECO:0000259" key="3">
    <source>
        <dbReference type="Pfam" id="PF01408"/>
    </source>
</evidence>
<evidence type="ECO:0000256" key="1">
    <source>
        <dbReference type="ARBA" id="ARBA00010928"/>
    </source>
</evidence>
<evidence type="ECO:0000259" key="4">
    <source>
        <dbReference type="Pfam" id="PF22725"/>
    </source>
</evidence>
<organism evidence="5 6">
    <name type="scientific">Actinokineospora soli</name>
    <dbReference type="NCBI Taxonomy" id="1048753"/>
    <lineage>
        <taxon>Bacteria</taxon>
        <taxon>Bacillati</taxon>
        <taxon>Actinomycetota</taxon>
        <taxon>Actinomycetes</taxon>
        <taxon>Pseudonocardiales</taxon>
        <taxon>Pseudonocardiaceae</taxon>
        <taxon>Actinokineospora</taxon>
    </lineage>
</organism>
<dbReference type="InterPro" id="IPR036291">
    <property type="entry name" value="NAD(P)-bd_dom_sf"/>
</dbReference>
<keyword evidence="2" id="KW-0560">Oxidoreductase</keyword>
<evidence type="ECO:0000256" key="2">
    <source>
        <dbReference type="ARBA" id="ARBA00023002"/>
    </source>
</evidence>
<comment type="caution">
    <text evidence="5">The sequence shown here is derived from an EMBL/GenBank/DDBJ whole genome shotgun (WGS) entry which is preliminary data.</text>
</comment>
<dbReference type="PANTHER" id="PTHR22604">
    <property type="entry name" value="OXIDOREDUCTASES"/>
    <property type="match status" value="1"/>
</dbReference>
<evidence type="ECO:0000313" key="5">
    <source>
        <dbReference type="EMBL" id="MFC7614586.1"/>
    </source>
</evidence>
<dbReference type="Proteomes" id="UP001596512">
    <property type="component" value="Unassembled WGS sequence"/>
</dbReference>
<dbReference type="InterPro" id="IPR050984">
    <property type="entry name" value="Gfo/Idh/MocA_domain"/>
</dbReference>
<keyword evidence="6" id="KW-1185">Reference proteome</keyword>
<comment type="similarity">
    <text evidence="1">Belongs to the Gfo/Idh/MocA family.</text>
</comment>
<accession>A0ABW2TP62</accession>
<evidence type="ECO:0000313" key="6">
    <source>
        <dbReference type="Proteomes" id="UP001596512"/>
    </source>
</evidence>
<name>A0ABW2TP62_9PSEU</name>
<dbReference type="PANTHER" id="PTHR22604:SF105">
    <property type="entry name" value="TRANS-1,2-DIHYDROBENZENE-1,2-DIOL DEHYDROGENASE"/>
    <property type="match status" value="1"/>
</dbReference>
<feature type="domain" description="GFO/IDH/MocA-like oxidoreductase" evidence="4">
    <location>
        <begin position="135"/>
        <end position="251"/>
    </location>
</feature>
<proteinExistence type="inferred from homology"/>
<gene>
    <name evidence="5" type="ORF">ACFQV2_14680</name>
</gene>
<dbReference type="SUPFAM" id="SSF55347">
    <property type="entry name" value="Glyceraldehyde-3-phosphate dehydrogenase-like, C-terminal domain"/>
    <property type="match status" value="1"/>
</dbReference>